<feature type="region of interest" description="Disordered" evidence="1">
    <location>
        <begin position="1"/>
        <end position="27"/>
    </location>
</feature>
<name>A0A2N5TZ75_9BASI</name>
<dbReference type="AlphaFoldDB" id="A0A2N5TZ75"/>
<dbReference type="EMBL" id="PGCI01000286">
    <property type="protein sequence ID" value="PLW30809.1"/>
    <property type="molecule type" value="Genomic_DNA"/>
</dbReference>
<evidence type="ECO:0000256" key="1">
    <source>
        <dbReference type="SAM" id="MobiDB-lite"/>
    </source>
</evidence>
<feature type="region of interest" description="Disordered" evidence="1">
    <location>
        <begin position="360"/>
        <end position="410"/>
    </location>
</feature>
<dbReference type="InterPro" id="IPR046798">
    <property type="entry name" value="2OG-FeII_Oxy_6"/>
</dbReference>
<evidence type="ECO:0000259" key="2">
    <source>
        <dbReference type="Pfam" id="PF20515"/>
    </source>
</evidence>
<sequence>MSNSSSEHFAPDDAESEEEYTLDDNDPFIENLPEHEVVRLSERALKSIKSGELHSQSFYSSSSPLVLKMAKRPKKIPYSIDTRTFKRTKELIVTNGGTGKKVLFLVSFHPFDQTDSTSNRLTEMIEDLYIMASHRGNLSNKDKLSGRMSGIGFRGGYEGEKTAGTYAIRTNLKPGQIALDKELQTRLPHHDQFVSNCIRHFSHEAYQKNAKVLQAFGLPSWSDEEWESSKNNPEPLASNVIVTSHDFSNRAHFDQDENIFTYGIFSYVNRITGTATPPPELNVLGHGIRFPDYDCTINFGALPGIIEVLWKSNDIAHHTVGPPVELKTSRTTTHFGCSFQISHQLALRALVLKNLSAEEKKKRTMTQSERSIKKKKISKPGRKKQTKNRTHRIITKKKISKAGPSRKAQK</sequence>
<comment type="caution">
    <text evidence="3">The sequence shown here is derived from an EMBL/GenBank/DDBJ whole genome shotgun (WGS) entry which is preliminary data.</text>
</comment>
<organism evidence="3 4">
    <name type="scientific">Puccinia coronata f. sp. avenae</name>
    <dbReference type="NCBI Taxonomy" id="200324"/>
    <lineage>
        <taxon>Eukaryota</taxon>
        <taxon>Fungi</taxon>
        <taxon>Dikarya</taxon>
        <taxon>Basidiomycota</taxon>
        <taxon>Pucciniomycotina</taxon>
        <taxon>Pucciniomycetes</taxon>
        <taxon>Pucciniales</taxon>
        <taxon>Pucciniaceae</taxon>
        <taxon>Puccinia</taxon>
    </lineage>
</organism>
<proteinExistence type="predicted"/>
<protein>
    <recommendedName>
        <fullName evidence="2">Tet-like 2OG-Fe(II) oxygenase domain-containing protein</fullName>
    </recommendedName>
</protein>
<gene>
    <name evidence="3" type="ORF">PCASD_13387</name>
</gene>
<reference evidence="3 4" key="1">
    <citation type="submission" date="2017-11" db="EMBL/GenBank/DDBJ databases">
        <title>De novo assembly and phasing of dikaryotic genomes from two isolates of Puccinia coronata f. sp. avenae, the causal agent of oat crown rust.</title>
        <authorList>
            <person name="Miller M.E."/>
            <person name="Zhang Y."/>
            <person name="Omidvar V."/>
            <person name="Sperschneider J."/>
            <person name="Schwessinger B."/>
            <person name="Raley C."/>
            <person name="Palmer J.M."/>
            <person name="Garnica D."/>
            <person name="Upadhyaya N."/>
            <person name="Rathjen J."/>
            <person name="Taylor J.M."/>
            <person name="Park R.F."/>
            <person name="Dodds P.N."/>
            <person name="Hirsch C.D."/>
            <person name="Kianian S.F."/>
            <person name="Figueroa M."/>
        </authorList>
    </citation>
    <scope>NUCLEOTIDE SEQUENCE [LARGE SCALE GENOMIC DNA]</scope>
    <source>
        <strain evidence="3">12SD80</strain>
    </source>
</reference>
<dbReference type="Pfam" id="PF20515">
    <property type="entry name" value="2OG-FeII_Oxy_6"/>
    <property type="match status" value="1"/>
</dbReference>
<evidence type="ECO:0000313" key="3">
    <source>
        <dbReference type="EMBL" id="PLW30809.1"/>
    </source>
</evidence>
<dbReference type="Proteomes" id="UP000235392">
    <property type="component" value="Unassembled WGS sequence"/>
</dbReference>
<evidence type="ECO:0000313" key="4">
    <source>
        <dbReference type="Proteomes" id="UP000235392"/>
    </source>
</evidence>
<feature type="compositionally biased region" description="Acidic residues" evidence="1">
    <location>
        <begin position="12"/>
        <end position="27"/>
    </location>
</feature>
<accession>A0A2N5TZ75</accession>
<feature type="compositionally biased region" description="Basic residues" evidence="1">
    <location>
        <begin position="372"/>
        <end position="400"/>
    </location>
</feature>
<feature type="domain" description="Tet-like 2OG-Fe(II) oxygenase" evidence="2">
    <location>
        <begin position="139"/>
        <end position="320"/>
    </location>
</feature>